<comment type="caution">
    <text evidence="3">The sequence shown here is derived from an EMBL/GenBank/DDBJ whole genome shotgun (WGS) entry which is preliminary data.</text>
</comment>
<dbReference type="EMBL" id="QJKJ01002937">
    <property type="protein sequence ID" value="RDY00662.1"/>
    <property type="molecule type" value="Genomic_DNA"/>
</dbReference>
<gene>
    <name evidence="3" type="primary">GIP</name>
    <name evidence="3" type="ORF">CR513_16129</name>
</gene>
<feature type="region of interest" description="Disordered" evidence="1">
    <location>
        <begin position="56"/>
        <end position="78"/>
    </location>
</feature>
<dbReference type="Pfam" id="PF07727">
    <property type="entry name" value="RVT_2"/>
    <property type="match status" value="1"/>
</dbReference>
<sequence length="201" mass="22973">MSRYAHNDIQDVEANATKAQKKVYMGFKKKDCKALFLIHQYGHFANECYNNKGKQKKESEAQMAQGDSDDPDSDHVKPTKEVAKYKAKLVAKGFLQKVGLDYNEVFATVSIIGTIKLVVVATIFRCWLLHEVDIKLAFQNDPPKEELEKEGSDKSIDASLYIQIVGSLRFMRSNRPDIAYRGDRFKIIRDMIRVKPIVNLN</sequence>
<name>A0A371HD15_MUCPR</name>
<dbReference type="OrthoDB" id="2015125at2759"/>
<evidence type="ECO:0000259" key="2">
    <source>
        <dbReference type="Pfam" id="PF07727"/>
    </source>
</evidence>
<protein>
    <submittedName>
        <fullName evidence="3">Copia protein</fullName>
    </submittedName>
</protein>
<proteinExistence type="predicted"/>
<evidence type="ECO:0000313" key="3">
    <source>
        <dbReference type="EMBL" id="RDY00662.1"/>
    </source>
</evidence>
<feature type="non-terminal residue" evidence="3">
    <location>
        <position position="1"/>
    </location>
</feature>
<organism evidence="3 4">
    <name type="scientific">Mucuna pruriens</name>
    <name type="common">Velvet bean</name>
    <name type="synonym">Dolichos pruriens</name>
    <dbReference type="NCBI Taxonomy" id="157652"/>
    <lineage>
        <taxon>Eukaryota</taxon>
        <taxon>Viridiplantae</taxon>
        <taxon>Streptophyta</taxon>
        <taxon>Embryophyta</taxon>
        <taxon>Tracheophyta</taxon>
        <taxon>Spermatophyta</taxon>
        <taxon>Magnoliopsida</taxon>
        <taxon>eudicotyledons</taxon>
        <taxon>Gunneridae</taxon>
        <taxon>Pentapetalae</taxon>
        <taxon>rosids</taxon>
        <taxon>fabids</taxon>
        <taxon>Fabales</taxon>
        <taxon>Fabaceae</taxon>
        <taxon>Papilionoideae</taxon>
        <taxon>50 kb inversion clade</taxon>
        <taxon>NPAAA clade</taxon>
        <taxon>indigoferoid/millettioid clade</taxon>
        <taxon>Phaseoleae</taxon>
        <taxon>Mucuna</taxon>
    </lineage>
</organism>
<evidence type="ECO:0000256" key="1">
    <source>
        <dbReference type="SAM" id="MobiDB-lite"/>
    </source>
</evidence>
<accession>A0A371HD15</accession>
<evidence type="ECO:0000313" key="4">
    <source>
        <dbReference type="Proteomes" id="UP000257109"/>
    </source>
</evidence>
<dbReference type="AlphaFoldDB" id="A0A371HD15"/>
<feature type="domain" description="Reverse transcriptase Ty1/copia-type" evidence="2">
    <location>
        <begin position="79"/>
        <end position="143"/>
    </location>
</feature>
<dbReference type="InterPro" id="IPR013103">
    <property type="entry name" value="RVT_2"/>
</dbReference>
<dbReference type="Proteomes" id="UP000257109">
    <property type="component" value="Unassembled WGS sequence"/>
</dbReference>
<keyword evidence="4" id="KW-1185">Reference proteome</keyword>
<reference evidence="3" key="1">
    <citation type="submission" date="2018-05" db="EMBL/GenBank/DDBJ databases">
        <title>Draft genome of Mucuna pruriens seed.</title>
        <authorList>
            <person name="Nnadi N.E."/>
            <person name="Vos R."/>
            <person name="Hasami M.H."/>
            <person name="Devisetty U.K."/>
            <person name="Aguiy J.C."/>
        </authorList>
    </citation>
    <scope>NUCLEOTIDE SEQUENCE [LARGE SCALE GENOMIC DNA]</scope>
    <source>
        <strain evidence="3">JCA_2017</strain>
    </source>
</reference>